<dbReference type="Proteomes" id="UP000321058">
    <property type="component" value="Unassembled WGS sequence"/>
</dbReference>
<evidence type="ECO:0000256" key="4">
    <source>
        <dbReference type="ARBA" id="ARBA00010281"/>
    </source>
</evidence>
<comment type="similarity">
    <text evidence="4 8">Belongs to the glycosyltransferase 1 family. Bacterial/plant glycogen synthase subfamily.</text>
</comment>
<accession>A0A512N227</accession>
<dbReference type="OrthoDB" id="9808590at2"/>
<feature type="binding site" evidence="8">
    <location>
        <position position="15"/>
    </location>
    <ligand>
        <name>ADP-alpha-D-glucose</name>
        <dbReference type="ChEBI" id="CHEBI:57498"/>
    </ligand>
</feature>
<sequence>MKVLFVTSEFADFTKAGGLGEVAASLPRALKRGGTDIRILLPAYPEVIAKAGTISIIASLPGRAEIEPCFLGEVRTPDGLILYLVLAPSLYQRGGTPYGGPHAGDWPDNDLRFARLALAAAEIAKGQCAGLAWKPNLLHVNDWPGGLAPAYLRWDGASLPTVFTIHNIAYQGVFNRDRLHGLGIPEAAFHMHGVEFYNRLSFLKAGVFYSDEVTTVSPTYAREITTEALGWGLHGLMQTIAADGRLVGILNGLDDSWDPSSDPQLPDHFDSQDLSGKRALANLVRTGLCLKPSDGPLFGIVSRLVHQKGLDMVSDVAEAIVQQGGQFAILGLGDPQTELLLGRLARGQHDHIAFLNGFNEAMARRILGASDFCLMPSRFEPCGLVQMQAQRYGALPIARATGGLADTIEDDATGFLFTECSAAGLHAACQRALRAYGDPVVFENMRRAAMCRRFSWSTAAEQYEALYRRSIGRPVSDTAALQRLRHSPSSELRAVA</sequence>
<gene>
    <name evidence="8 11" type="primary">glgA</name>
    <name evidence="11" type="ORF">RSO01_02000</name>
</gene>
<evidence type="ECO:0000259" key="10">
    <source>
        <dbReference type="Pfam" id="PF08323"/>
    </source>
</evidence>
<dbReference type="HAMAP" id="MF_00484">
    <property type="entry name" value="Glycogen_synth"/>
    <property type="match status" value="1"/>
</dbReference>
<dbReference type="InterPro" id="IPR011835">
    <property type="entry name" value="GS/SS"/>
</dbReference>
<comment type="caution">
    <text evidence="11">The sequence shown here is derived from an EMBL/GenBank/DDBJ whole genome shotgun (WGS) entry which is preliminary data.</text>
</comment>
<dbReference type="NCBIfam" id="NF001899">
    <property type="entry name" value="PRK00654.1-2"/>
    <property type="match status" value="1"/>
</dbReference>
<dbReference type="InterPro" id="IPR001296">
    <property type="entry name" value="Glyco_trans_1"/>
</dbReference>
<dbReference type="CDD" id="cd03791">
    <property type="entry name" value="GT5_Glycogen_synthase_DULL1-like"/>
    <property type="match status" value="1"/>
</dbReference>
<evidence type="ECO:0000256" key="1">
    <source>
        <dbReference type="ARBA" id="ARBA00001478"/>
    </source>
</evidence>
<dbReference type="GO" id="GO:0009011">
    <property type="term" value="F:alpha-1,4-glucan glucosyltransferase (ADP-glucose donor) activity"/>
    <property type="evidence" value="ECO:0007669"/>
    <property type="project" value="UniProtKB-UniRule"/>
</dbReference>
<evidence type="ECO:0000256" key="3">
    <source>
        <dbReference type="ARBA" id="ARBA00004964"/>
    </source>
</evidence>
<evidence type="ECO:0000256" key="5">
    <source>
        <dbReference type="ARBA" id="ARBA00022676"/>
    </source>
</evidence>
<dbReference type="SUPFAM" id="SSF53756">
    <property type="entry name" value="UDP-Glycosyltransferase/glycogen phosphorylase"/>
    <property type="match status" value="1"/>
</dbReference>
<evidence type="ECO:0000256" key="8">
    <source>
        <dbReference type="HAMAP-Rule" id="MF_00484"/>
    </source>
</evidence>
<evidence type="ECO:0000313" key="11">
    <source>
        <dbReference type="EMBL" id="GEP53034.1"/>
    </source>
</evidence>
<feature type="domain" description="Glycosyl transferase family 1" evidence="9">
    <location>
        <begin position="291"/>
        <end position="434"/>
    </location>
</feature>
<comment type="pathway">
    <text evidence="3 8">Glycan biosynthesis; glycogen biosynthesis.</text>
</comment>
<dbReference type="GO" id="GO:0005978">
    <property type="term" value="P:glycogen biosynthetic process"/>
    <property type="evidence" value="ECO:0007669"/>
    <property type="project" value="UniProtKB-UniRule"/>
</dbReference>
<proteinExistence type="inferred from homology"/>
<evidence type="ECO:0000256" key="6">
    <source>
        <dbReference type="ARBA" id="ARBA00022679"/>
    </source>
</evidence>
<comment type="catalytic activity">
    <reaction evidence="1 8">
        <text>[(1-&gt;4)-alpha-D-glucosyl](n) + ADP-alpha-D-glucose = [(1-&gt;4)-alpha-D-glucosyl](n+1) + ADP + H(+)</text>
        <dbReference type="Rhea" id="RHEA:18189"/>
        <dbReference type="Rhea" id="RHEA-COMP:9584"/>
        <dbReference type="Rhea" id="RHEA-COMP:9587"/>
        <dbReference type="ChEBI" id="CHEBI:15378"/>
        <dbReference type="ChEBI" id="CHEBI:15444"/>
        <dbReference type="ChEBI" id="CHEBI:57498"/>
        <dbReference type="ChEBI" id="CHEBI:456216"/>
        <dbReference type="EC" id="2.4.1.21"/>
    </reaction>
</comment>
<dbReference type="NCBIfam" id="TIGR02095">
    <property type="entry name" value="glgA"/>
    <property type="match status" value="1"/>
</dbReference>
<feature type="domain" description="Starch synthase catalytic" evidence="10">
    <location>
        <begin position="2"/>
        <end position="238"/>
    </location>
</feature>
<dbReference type="PANTHER" id="PTHR45825">
    <property type="entry name" value="GRANULE-BOUND STARCH SYNTHASE 1, CHLOROPLASTIC/AMYLOPLASTIC"/>
    <property type="match status" value="1"/>
</dbReference>
<keyword evidence="5 8" id="KW-0328">Glycosyltransferase</keyword>
<dbReference type="Pfam" id="PF08323">
    <property type="entry name" value="Glyco_transf_5"/>
    <property type="match status" value="1"/>
</dbReference>
<dbReference type="Gene3D" id="3.40.50.2000">
    <property type="entry name" value="Glycogen Phosphorylase B"/>
    <property type="match status" value="2"/>
</dbReference>
<dbReference type="UniPathway" id="UPA00164"/>
<dbReference type="Pfam" id="PF00534">
    <property type="entry name" value="Glycos_transf_1"/>
    <property type="match status" value="1"/>
</dbReference>
<keyword evidence="6 8" id="KW-0808">Transferase</keyword>
<evidence type="ECO:0000256" key="2">
    <source>
        <dbReference type="ARBA" id="ARBA00002764"/>
    </source>
</evidence>
<evidence type="ECO:0000256" key="7">
    <source>
        <dbReference type="ARBA" id="ARBA00023056"/>
    </source>
</evidence>
<dbReference type="EC" id="2.4.1.21" evidence="8"/>
<organism evidence="11 12">
    <name type="scientific">Reyranella soli</name>
    <dbReference type="NCBI Taxonomy" id="1230389"/>
    <lineage>
        <taxon>Bacteria</taxon>
        <taxon>Pseudomonadati</taxon>
        <taxon>Pseudomonadota</taxon>
        <taxon>Alphaproteobacteria</taxon>
        <taxon>Hyphomicrobiales</taxon>
        <taxon>Reyranellaceae</taxon>
        <taxon>Reyranella</taxon>
    </lineage>
</organism>
<dbReference type="AlphaFoldDB" id="A0A512N227"/>
<dbReference type="EMBL" id="BKAJ01000004">
    <property type="protein sequence ID" value="GEP53034.1"/>
    <property type="molecule type" value="Genomic_DNA"/>
</dbReference>
<keyword evidence="12" id="KW-1185">Reference proteome</keyword>
<comment type="function">
    <text evidence="2 8">Synthesizes alpha-1,4-glucan chains using ADP-glucose.</text>
</comment>
<dbReference type="InterPro" id="IPR013534">
    <property type="entry name" value="Starch_synth_cat_dom"/>
</dbReference>
<dbReference type="GO" id="GO:0004373">
    <property type="term" value="F:alpha-1,4-glucan glucosyltransferase (UDP-glucose donor) activity"/>
    <property type="evidence" value="ECO:0007669"/>
    <property type="project" value="InterPro"/>
</dbReference>
<dbReference type="NCBIfam" id="NF001901">
    <property type="entry name" value="PRK00654.1-5"/>
    <property type="match status" value="1"/>
</dbReference>
<reference evidence="11 12" key="1">
    <citation type="submission" date="2019-07" db="EMBL/GenBank/DDBJ databases">
        <title>Whole genome shotgun sequence of Reyranella soli NBRC 108950.</title>
        <authorList>
            <person name="Hosoyama A."/>
            <person name="Uohara A."/>
            <person name="Ohji S."/>
            <person name="Ichikawa N."/>
        </authorList>
    </citation>
    <scope>NUCLEOTIDE SEQUENCE [LARGE SCALE GENOMIC DNA]</scope>
    <source>
        <strain evidence="11 12">NBRC 108950</strain>
    </source>
</reference>
<dbReference type="PANTHER" id="PTHR45825:SF8">
    <property type="entry name" value="GLYCOGEN SYNTHASE"/>
    <property type="match status" value="1"/>
</dbReference>
<keyword evidence="7 8" id="KW-0320">Glycogen biosynthesis</keyword>
<dbReference type="RefSeq" id="WP_147145262.1">
    <property type="nucleotide sequence ID" value="NZ_BKAJ01000004.1"/>
</dbReference>
<evidence type="ECO:0000313" key="12">
    <source>
        <dbReference type="Proteomes" id="UP000321058"/>
    </source>
</evidence>
<name>A0A512N227_9HYPH</name>
<protein>
    <recommendedName>
        <fullName evidence="8">Glycogen synthase</fullName>
        <ecNumber evidence="8">2.4.1.21</ecNumber>
    </recommendedName>
    <alternativeName>
        <fullName evidence="8">Starch [bacterial glycogen] synthase</fullName>
    </alternativeName>
</protein>
<evidence type="ECO:0000259" key="9">
    <source>
        <dbReference type="Pfam" id="PF00534"/>
    </source>
</evidence>